<name>A0ABR1JJM8_9AGAR</name>
<keyword evidence="2" id="KW-0472">Membrane</keyword>
<dbReference type="EMBL" id="JBANRG010000010">
    <property type="protein sequence ID" value="KAK7462778.1"/>
    <property type="molecule type" value="Genomic_DNA"/>
</dbReference>
<evidence type="ECO:0000313" key="5">
    <source>
        <dbReference type="Proteomes" id="UP001498398"/>
    </source>
</evidence>
<sequence length="448" mass="47790">MVPSFLSFLLLGYLFSASAAHRFVRDVAIVQNVTTAQTSDKIDVGPPPLSKPSSVGSATTTSVNSHDLSSTANTARTSEPGSSLPSGAASSLMVSSDTTATTTSAVSSPGTFDGISAMNETSFVDTAALAKVTSTPAATIESPLLTAQPSSSFVVPSSAPSTFSTPSVTIVTTVLASSSPPSALPSVPVSTSGSKGVSSSKTTVITGTILGGLISLFLVAFAVFLLRKRQRSNGIYRHFFNRPGHRNRPSESPFIWDRPNESDTDLVHQRLESISEYEGDDSEEQDPELSYPAMTAEKSNPRAEYSDFQVPPVTLPNTEQSSYHQPSIASRRVRLLPNPPPLSMRHLSFASSGVTGFSPILPSAQLLELRDQVASQSAGSSEQIDHLLAHIQMLIDQQESVEWGEVLDPPPRYGDDLEDSVSLTHSELYSDYDLGIASRYRDDPMTVF</sequence>
<feature type="compositionally biased region" description="Polar residues" evidence="1">
    <location>
        <begin position="51"/>
        <end position="79"/>
    </location>
</feature>
<evidence type="ECO:0000313" key="4">
    <source>
        <dbReference type="EMBL" id="KAK7462778.1"/>
    </source>
</evidence>
<keyword evidence="5" id="KW-1185">Reference proteome</keyword>
<gene>
    <name evidence="4" type="ORF">VKT23_007362</name>
</gene>
<evidence type="ECO:0000256" key="1">
    <source>
        <dbReference type="SAM" id="MobiDB-lite"/>
    </source>
</evidence>
<dbReference type="Proteomes" id="UP001498398">
    <property type="component" value="Unassembled WGS sequence"/>
</dbReference>
<feature type="region of interest" description="Disordered" evidence="1">
    <location>
        <begin position="37"/>
        <end position="95"/>
    </location>
</feature>
<accession>A0ABR1JJM8</accession>
<evidence type="ECO:0008006" key="6">
    <source>
        <dbReference type="Google" id="ProtNLM"/>
    </source>
</evidence>
<comment type="caution">
    <text evidence="4">The sequence shown here is derived from an EMBL/GenBank/DDBJ whole genome shotgun (WGS) entry which is preliminary data.</text>
</comment>
<feature type="chain" id="PRO_5045240475" description="Mid2 domain-containing protein" evidence="3">
    <location>
        <begin position="21"/>
        <end position="448"/>
    </location>
</feature>
<keyword evidence="2" id="KW-0812">Transmembrane</keyword>
<feature type="signal peptide" evidence="3">
    <location>
        <begin position="1"/>
        <end position="20"/>
    </location>
</feature>
<keyword evidence="3" id="KW-0732">Signal</keyword>
<keyword evidence="2" id="KW-1133">Transmembrane helix</keyword>
<evidence type="ECO:0000256" key="2">
    <source>
        <dbReference type="SAM" id="Phobius"/>
    </source>
</evidence>
<protein>
    <recommendedName>
        <fullName evidence="6">Mid2 domain-containing protein</fullName>
    </recommendedName>
</protein>
<evidence type="ECO:0000256" key="3">
    <source>
        <dbReference type="SAM" id="SignalP"/>
    </source>
</evidence>
<reference evidence="4 5" key="1">
    <citation type="submission" date="2024-01" db="EMBL/GenBank/DDBJ databases">
        <title>A draft genome for the cacao thread blight pathogen Marasmiellus scandens.</title>
        <authorList>
            <person name="Baruah I.K."/>
            <person name="Leung J."/>
            <person name="Bukari Y."/>
            <person name="Amoako-Attah I."/>
            <person name="Meinhardt L.W."/>
            <person name="Bailey B.A."/>
            <person name="Cohen S.P."/>
        </authorList>
    </citation>
    <scope>NUCLEOTIDE SEQUENCE [LARGE SCALE GENOMIC DNA]</scope>
    <source>
        <strain evidence="4 5">GH-19</strain>
    </source>
</reference>
<feature type="transmembrane region" description="Helical" evidence="2">
    <location>
        <begin position="204"/>
        <end position="226"/>
    </location>
</feature>
<proteinExistence type="predicted"/>
<feature type="compositionally biased region" description="Low complexity" evidence="1">
    <location>
        <begin position="80"/>
        <end position="95"/>
    </location>
</feature>
<organism evidence="4 5">
    <name type="scientific">Marasmiellus scandens</name>
    <dbReference type="NCBI Taxonomy" id="2682957"/>
    <lineage>
        <taxon>Eukaryota</taxon>
        <taxon>Fungi</taxon>
        <taxon>Dikarya</taxon>
        <taxon>Basidiomycota</taxon>
        <taxon>Agaricomycotina</taxon>
        <taxon>Agaricomycetes</taxon>
        <taxon>Agaricomycetidae</taxon>
        <taxon>Agaricales</taxon>
        <taxon>Marasmiineae</taxon>
        <taxon>Omphalotaceae</taxon>
        <taxon>Marasmiellus</taxon>
    </lineage>
</organism>